<dbReference type="AlphaFoldDB" id="A0A4C1UXZ9"/>
<dbReference type="EMBL" id="BGZK01000245">
    <property type="protein sequence ID" value="GBP31338.1"/>
    <property type="molecule type" value="Genomic_DNA"/>
</dbReference>
<evidence type="ECO:0000256" key="1">
    <source>
        <dbReference type="SAM" id="MobiDB-lite"/>
    </source>
</evidence>
<dbReference type="Proteomes" id="UP000299102">
    <property type="component" value="Unassembled WGS sequence"/>
</dbReference>
<protein>
    <submittedName>
        <fullName evidence="2">Uncharacterized protein</fullName>
    </submittedName>
</protein>
<proteinExistence type="predicted"/>
<keyword evidence="3" id="KW-1185">Reference proteome</keyword>
<evidence type="ECO:0000313" key="2">
    <source>
        <dbReference type="EMBL" id="GBP31338.1"/>
    </source>
</evidence>
<reference evidence="2 3" key="1">
    <citation type="journal article" date="2019" name="Commun. Biol.">
        <title>The bagworm genome reveals a unique fibroin gene that provides high tensile strength.</title>
        <authorList>
            <person name="Kono N."/>
            <person name="Nakamura H."/>
            <person name="Ohtoshi R."/>
            <person name="Tomita M."/>
            <person name="Numata K."/>
            <person name="Arakawa K."/>
        </authorList>
    </citation>
    <scope>NUCLEOTIDE SEQUENCE [LARGE SCALE GENOMIC DNA]</scope>
</reference>
<feature type="compositionally biased region" description="Polar residues" evidence="1">
    <location>
        <begin position="91"/>
        <end position="100"/>
    </location>
</feature>
<name>A0A4C1UXZ9_EUMVA</name>
<organism evidence="2 3">
    <name type="scientific">Eumeta variegata</name>
    <name type="common">Bagworm moth</name>
    <name type="synonym">Eumeta japonica</name>
    <dbReference type="NCBI Taxonomy" id="151549"/>
    <lineage>
        <taxon>Eukaryota</taxon>
        <taxon>Metazoa</taxon>
        <taxon>Ecdysozoa</taxon>
        <taxon>Arthropoda</taxon>
        <taxon>Hexapoda</taxon>
        <taxon>Insecta</taxon>
        <taxon>Pterygota</taxon>
        <taxon>Neoptera</taxon>
        <taxon>Endopterygota</taxon>
        <taxon>Lepidoptera</taxon>
        <taxon>Glossata</taxon>
        <taxon>Ditrysia</taxon>
        <taxon>Tineoidea</taxon>
        <taxon>Psychidae</taxon>
        <taxon>Oiketicinae</taxon>
        <taxon>Eumeta</taxon>
    </lineage>
</organism>
<accession>A0A4C1UXZ9</accession>
<feature type="region of interest" description="Disordered" evidence="1">
    <location>
        <begin position="91"/>
        <end position="112"/>
    </location>
</feature>
<sequence>MRAPKPVHPVIRGPQTVDAGSLLSSKIAARLRTINNRPRCFENVRKHNLKKKRIGRERYRNVEIKQDYINIPYIQAVSHVEKIERVTARTEQSYYANSNDVDPELSQPRTPF</sequence>
<gene>
    <name evidence="2" type="ORF">EVAR_13457_1</name>
</gene>
<evidence type="ECO:0000313" key="3">
    <source>
        <dbReference type="Proteomes" id="UP000299102"/>
    </source>
</evidence>
<comment type="caution">
    <text evidence="2">The sequence shown here is derived from an EMBL/GenBank/DDBJ whole genome shotgun (WGS) entry which is preliminary data.</text>
</comment>